<dbReference type="EMBL" id="LDZY01000018">
    <property type="protein sequence ID" value="KLU64024.1"/>
    <property type="molecule type" value="Genomic_DNA"/>
</dbReference>
<keyword evidence="1" id="KW-1133">Transmembrane helix</keyword>
<dbReference type="RefSeq" id="WP_047811791.1">
    <property type="nucleotide sequence ID" value="NZ_LDZY01000018.1"/>
</dbReference>
<proteinExistence type="predicted"/>
<gene>
    <name evidence="2" type="ORF">DEAC_c40180</name>
</gene>
<keyword evidence="1" id="KW-0812">Transmembrane</keyword>
<feature type="transmembrane region" description="Helical" evidence="1">
    <location>
        <begin position="33"/>
        <end position="53"/>
    </location>
</feature>
<dbReference type="PATRIC" id="fig|476652.3.peg.4257"/>
<organism evidence="2 3">
    <name type="scientific">Desulfosporosinus acididurans</name>
    <dbReference type="NCBI Taxonomy" id="476652"/>
    <lineage>
        <taxon>Bacteria</taxon>
        <taxon>Bacillati</taxon>
        <taxon>Bacillota</taxon>
        <taxon>Clostridia</taxon>
        <taxon>Eubacteriales</taxon>
        <taxon>Desulfitobacteriaceae</taxon>
        <taxon>Desulfosporosinus</taxon>
    </lineage>
</organism>
<name>A0A0J1FKN0_9FIRM</name>
<keyword evidence="3" id="KW-1185">Reference proteome</keyword>
<evidence type="ECO:0000313" key="3">
    <source>
        <dbReference type="Proteomes" id="UP000036356"/>
    </source>
</evidence>
<evidence type="ECO:0000313" key="2">
    <source>
        <dbReference type="EMBL" id="KLU64024.1"/>
    </source>
</evidence>
<dbReference type="Proteomes" id="UP000036356">
    <property type="component" value="Unassembled WGS sequence"/>
</dbReference>
<dbReference type="STRING" id="476652.DEAC_c40180"/>
<protein>
    <submittedName>
        <fullName evidence="2">Uncharacterized protein</fullName>
    </submittedName>
</protein>
<reference evidence="2 3" key="1">
    <citation type="submission" date="2015-06" db="EMBL/GenBank/DDBJ databases">
        <title>Draft genome of the moderately acidophilic sulfate reducer Candidatus Desulfosporosinus acididurans strain M1.</title>
        <authorList>
            <person name="Poehlein A."/>
            <person name="Petzsch P."/>
            <person name="Johnson B.D."/>
            <person name="Schloemann M."/>
            <person name="Daniel R."/>
            <person name="Muehling M."/>
        </authorList>
    </citation>
    <scope>NUCLEOTIDE SEQUENCE [LARGE SCALE GENOMIC DNA]</scope>
    <source>
        <strain evidence="2 3">M1</strain>
    </source>
</reference>
<sequence length="145" mass="14784">MNLSKDVKISQVLGHVAAGIAAQTSVVVDMQGFAGVVFVAALGTVTAAAVVTLKAQEDVVNPMTAAKDLSGASASFTAGAADSNKCIVLDVYRPNKRYLQAVLTPTIQNAEIGAIIAIQYQSGAKPTEIDPSVIASALAISPDEV</sequence>
<dbReference type="AlphaFoldDB" id="A0A0J1FKN0"/>
<comment type="caution">
    <text evidence="2">The sequence shown here is derived from an EMBL/GenBank/DDBJ whole genome shotgun (WGS) entry which is preliminary data.</text>
</comment>
<accession>A0A0J1FKN0</accession>
<evidence type="ECO:0000256" key="1">
    <source>
        <dbReference type="SAM" id="Phobius"/>
    </source>
</evidence>
<keyword evidence="1" id="KW-0472">Membrane</keyword>